<dbReference type="InterPro" id="IPR008475">
    <property type="entry name" value="PLipase_C_C"/>
</dbReference>
<evidence type="ECO:0000259" key="4">
    <source>
        <dbReference type="Pfam" id="PF05506"/>
    </source>
</evidence>
<dbReference type="OrthoDB" id="980947at2"/>
<organism evidence="5 6">
    <name type="scientific">Sphingobacterium puteale</name>
    <dbReference type="NCBI Taxonomy" id="2420510"/>
    <lineage>
        <taxon>Bacteria</taxon>
        <taxon>Pseudomonadati</taxon>
        <taxon>Bacteroidota</taxon>
        <taxon>Sphingobacteriia</taxon>
        <taxon>Sphingobacteriales</taxon>
        <taxon>Sphingobacteriaceae</taxon>
        <taxon>Sphingobacterium</taxon>
    </lineage>
</organism>
<dbReference type="Proteomes" id="UP000282423">
    <property type="component" value="Unassembled WGS sequence"/>
</dbReference>
<comment type="caution">
    <text evidence="5">The sequence shown here is derived from an EMBL/GenBank/DDBJ whole genome shotgun (WGS) entry which is preliminary data.</text>
</comment>
<dbReference type="InterPro" id="IPR017767">
    <property type="entry name" value="PC-PLC"/>
</dbReference>
<evidence type="ECO:0000313" key="5">
    <source>
        <dbReference type="EMBL" id="RKO68913.1"/>
    </source>
</evidence>
<dbReference type="GO" id="GO:0034480">
    <property type="term" value="F:phosphatidylcholine phospholipase C activity"/>
    <property type="evidence" value="ECO:0007669"/>
    <property type="project" value="UniProtKB-EC"/>
</dbReference>
<dbReference type="Pfam" id="PF04185">
    <property type="entry name" value="Phosphoesterase"/>
    <property type="match status" value="2"/>
</dbReference>
<evidence type="ECO:0000256" key="1">
    <source>
        <dbReference type="ARBA" id="ARBA00009717"/>
    </source>
</evidence>
<dbReference type="InterPro" id="IPR017850">
    <property type="entry name" value="Alkaline_phosphatase_core_sf"/>
</dbReference>
<dbReference type="PANTHER" id="PTHR31956">
    <property type="entry name" value="NON-SPECIFIC PHOSPHOLIPASE C4-RELATED"/>
    <property type="match status" value="1"/>
</dbReference>
<dbReference type="Gene3D" id="3.40.720.10">
    <property type="entry name" value="Alkaline Phosphatase, subunit A"/>
    <property type="match status" value="2"/>
</dbReference>
<dbReference type="PROSITE" id="PS51318">
    <property type="entry name" value="TAT"/>
    <property type="match status" value="1"/>
</dbReference>
<dbReference type="SUPFAM" id="SSF53649">
    <property type="entry name" value="Alkaline phosphatase-like"/>
    <property type="match status" value="1"/>
</dbReference>
<evidence type="ECO:0000313" key="6">
    <source>
        <dbReference type="Proteomes" id="UP000282423"/>
    </source>
</evidence>
<dbReference type="GO" id="GO:0016042">
    <property type="term" value="P:lipid catabolic process"/>
    <property type="evidence" value="ECO:0007669"/>
    <property type="project" value="InterPro"/>
</dbReference>
<evidence type="ECO:0000256" key="2">
    <source>
        <dbReference type="ARBA" id="ARBA00012018"/>
    </source>
</evidence>
<dbReference type="InterPro" id="IPR007312">
    <property type="entry name" value="Phosphoesterase"/>
</dbReference>
<dbReference type="AlphaFoldDB" id="A0A420VRC3"/>
<keyword evidence="6" id="KW-1185">Reference proteome</keyword>
<reference evidence="5 6" key="1">
    <citation type="submission" date="2018-10" db="EMBL/GenBank/DDBJ databases">
        <title>Sphingobacterium sp. M05W1-28.</title>
        <authorList>
            <person name="Cai H."/>
        </authorList>
    </citation>
    <scope>NUCLEOTIDE SEQUENCE [LARGE SCALE GENOMIC DNA]</scope>
    <source>
        <strain evidence="5 6">M05W1-28</strain>
    </source>
</reference>
<dbReference type="NCBIfam" id="TIGR03396">
    <property type="entry name" value="PC_PLC"/>
    <property type="match status" value="1"/>
</dbReference>
<dbReference type="InterPro" id="IPR006311">
    <property type="entry name" value="TAT_signal"/>
</dbReference>
<feature type="domain" description="Bacterial phospholipase C C-terminal" evidence="4">
    <location>
        <begin position="622"/>
        <end position="715"/>
    </location>
</feature>
<proteinExistence type="inferred from homology"/>
<evidence type="ECO:0000256" key="3">
    <source>
        <dbReference type="ARBA" id="ARBA00022801"/>
    </source>
</evidence>
<keyword evidence="3" id="KW-0378">Hydrolase</keyword>
<dbReference type="Pfam" id="PF05506">
    <property type="entry name" value="PLipase_C_C"/>
    <property type="match status" value="1"/>
</dbReference>
<sequence>MMDSRRAFLKKAAMLAGSTAAINWLPESIQKALAIEAPKGSTFLDAEHVVFLMQENRSFDHCYGTLKGVRGFNDPRAMKLPNGLPVWIQGNKEGAYFAPFHLDIVNSKSTWMGSLPHGWRDMVAARHDGKMDNWLEAKSSGNDEYKNMPLTMGYYNRADIPFYYAFADAFTVCDQHFCSSLTGTSANRSYFWTGTVREQPRNPESVAHVDNGQINYKDVSWKTYPERLQEAGISWRVYQNELSLPVGFKGEEEDWLANFTDNNLEFHKQYGVRYHPAHYQWMKKRIEELQRLVKGNEKAESLSKAKTELARLLRDVMQYSPENFERLSQFEKDIHRNAFVTNMADPNYHKLDKIAYTADGKRQEIEVPAGDIFYQFRKDVEERKLPTVSWLVAPCRFSDHPGSPWYGAWYVSEVLDILTRDPEVWKKTIFILTYDENDGYFDHIAPFVPPLSSNSDQGAVSRIDTTDEYVTQEQERKRTNNQNASLESPIGLGYRVPMVIASPWSKGGWVNSEVFDHTSCLQFLEYFLEKKTGKTVREDNISPWRRMVCGDLTTAFRPIDKVSKANVLSVDRNAYVERIFSARNKKLPSDFVQIDSQKIAEIRATGQYHSTVQMQEQGWKQACALHYDLQVKMASTDTIFSISTKLDQRLNTFKPGAGIPYFVISYIPYDGHEKGKVWNFAVQDGDQLQYDWQLDKVSGDRVSFALHGPNGFYRSVEANKVNIPNIDVYTKVVSGSPVLCVEVQSSGIDLQLVDSAYGTFESQILKSGARKVIEVDCSESKGWYDVEVTSPEDPQLKFRYAGHIETGLPSYTDPLMGGMIR</sequence>
<dbReference type="EC" id="3.1.4.3" evidence="2"/>
<dbReference type="EMBL" id="RBWS01000025">
    <property type="protein sequence ID" value="RKO68913.1"/>
    <property type="molecule type" value="Genomic_DNA"/>
</dbReference>
<name>A0A420VRC3_9SPHI</name>
<dbReference type="PANTHER" id="PTHR31956:SF1">
    <property type="entry name" value="NON-SPECIFIC PHOSPHOLIPASE C1"/>
    <property type="match status" value="1"/>
</dbReference>
<accession>A0A420VRC3</accession>
<gene>
    <name evidence="5" type="ORF">D7322_24745</name>
</gene>
<protein>
    <recommendedName>
        <fullName evidence="2">phospholipase C</fullName>
        <ecNumber evidence="2">3.1.4.3</ecNumber>
    </recommendedName>
</protein>
<comment type="similarity">
    <text evidence="1">Belongs to the bacterial phospholipase C family.</text>
</comment>